<keyword evidence="2" id="KW-1185">Reference proteome</keyword>
<dbReference type="AlphaFoldDB" id="A0A975BHC6"/>
<dbReference type="KEGG" id="dmm:dnm_010640"/>
<sequence length="43" mass="5240">MLNQYLNNYSHFFRSNLFCCPVLPFAKIRKKTEKLSRHSSYKE</sequence>
<evidence type="ECO:0000313" key="2">
    <source>
        <dbReference type="Proteomes" id="UP000663722"/>
    </source>
</evidence>
<name>A0A975BHC6_9BACT</name>
<proteinExistence type="predicted"/>
<protein>
    <submittedName>
        <fullName evidence="1">Uncharacterized protein</fullName>
    </submittedName>
</protein>
<dbReference type="Proteomes" id="UP000663722">
    <property type="component" value="Chromosome"/>
</dbReference>
<evidence type="ECO:0000313" key="1">
    <source>
        <dbReference type="EMBL" id="QTA85060.1"/>
    </source>
</evidence>
<reference evidence="1" key="1">
    <citation type="journal article" date="2021" name="Microb. Physiol.">
        <title>Proteogenomic Insights into the Physiology of Marine, Sulfate-Reducing, Filamentous Desulfonema limicola and Desulfonema magnum.</title>
        <authorList>
            <person name="Schnaars V."/>
            <person name="Wohlbrand L."/>
            <person name="Scheve S."/>
            <person name="Hinrichs C."/>
            <person name="Reinhardt R."/>
            <person name="Rabus R."/>
        </authorList>
    </citation>
    <scope>NUCLEOTIDE SEQUENCE</scope>
    <source>
        <strain evidence="1">4be13</strain>
    </source>
</reference>
<dbReference type="EMBL" id="CP061800">
    <property type="protein sequence ID" value="QTA85060.1"/>
    <property type="molecule type" value="Genomic_DNA"/>
</dbReference>
<gene>
    <name evidence="1" type="ORF">dnm_010640</name>
</gene>
<accession>A0A975BHC6</accession>
<organism evidence="1 2">
    <name type="scientific">Desulfonema magnum</name>
    <dbReference type="NCBI Taxonomy" id="45655"/>
    <lineage>
        <taxon>Bacteria</taxon>
        <taxon>Pseudomonadati</taxon>
        <taxon>Thermodesulfobacteriota</taxon>
        <taxon>Desulfobacteria</taxon>
        <taxon>Desulfobacterales</taxon>
        <taxon>Desulfococcaceae</taxon>
        <taxon>Desulfonema</taxon>
    </lineage>
</organism>